<keyword evidence="5 10" id="KW-0812">Transmembrane</keyword>
<keyword evidence="6 10" id="KW-1278">Translocase</keyword>
<evidence type="ECO:0000313" key="12">
    <source>
        <dbReference type="Proteomes" id="UP001500547"/>
    </source>
</evidence>
<dbReference type="RefSeq" id="WP_345534577.1">
    <property type="nucleotide sequence ID" value="NZ_BAABLD010000017.1"/>
</dbReference>
<evidence type="ECO:0000256" key="10">
    <source>
        <dbReference type="HAMAP-Rule" id="MF_00462"/>
    </source>
</evidence>
<keyword evidence="10" id="KW-1003">Cell membrane</keyword>
<feature type="transmembrane region" description="Helical" evidence="10">
    <location>
        <begin position="94"/>
        <end position="112"/>
    </location>
</feature>
<keyword evidence="8 10" id="KW-1133">Transmembrane helix</keyword>
<name>A0ABP9R540_9RHOO</name>
<keyword evidence="7 10" id="KW-0249">Electron transport</keyword>
<comment type="function">
    <text evidence="10">Part of a membrane-bound complex that couples electron transfer with translocation of ions across the membrane.</text>
</comment>
<dbReference type="EC" id="7.-.-.-" evidence="10"/>
<comment type="subcellular location">
    <subcellularLocation>
        <location evidence="10">Cell inner membrane</location>
        <topology evidence="10">Multi-pass membrane protein</topology>
    </subcellularLocation>
</comment>
<dbReference type="PANTHER" id="PTHR30578:SF0">
    <property type="entry name" value="ION-TRANSLOCATING OXIDOREDUCTASE COMPLEX SUBUNIT D"/>
    <property type="match status" value="1"/>
</dbReference>
<feature type="transmembrane region" description="Helical" evidence="10">
    <location>
        <begin position="19"/>
        <end position="37"/>
    </location>
</feature>
<evidence type="ECO:0000256" key="7">
    <source>
        <dbReference type="ARBA" id="ARBA00022982"/>
    </source>
</evidence>
<dbReference type="HAMAP" id="MF_00462">
    <property type="entry name" value="RsxD_RnfD"/>
    <property type="match status" value="1"/>
</dbReference>
<gene>
    <name evidence="10" type="primary">rnfD</name>
    <name evidence="11" type="ORF">GCM10025770_36830</name>
</gene>
<comment type="caution">
    <text evidence="10">Lacks conserved residue(s) required for the propagation of feature annotation.</text>
</comment>
<keyword evidence="1 10" id="KW-0813">Transport</keyword>
<evidence type="ECO:0000256" key="5">
    <source>
        <dbReference type="ARBA" id="ARBA00022692"/>
    </source>
</evidence>
<keyword evidence="2 10" id="KW-0597">Phosphoprotein</keyword>
<keyword evidence="4 10" id="KW-0288">FMN</keyword>
<accession>A0ABP9R540</accession>
<feature type="transmembrane region" description="Helical" evidence="10">
    <location>
        <begin position="266"/>
        <end position="283"/>
    </location>
</feature>
<dbReference type="EMBL" id="BAABLD010000017">
    <property type="protein sequence ID" value="GAA5171746.1"/>
    <property type="molecule type" value="Genomic_DNA"/>
</dbReference>
<comment type="caution">
    <text evidence="11">The sequence shown here is derived from an EMBL/GenBank/DDBJ whole genome shotgun (WGS) entry which is preliminary data.</text>
</comment>
<feature type="transmembrane region" description="Helical" evidence="10">
    <location>
        <begin position="290"/>
        <end position="309"/>
    </location>
</feature>
<evidence type="ECO:0000256" key="9">
    <source>
        <dbReference type="ARBA" id="ARBA00023136"/>
    </source>
</evidence>
<dbReference type="NCBIfam" id="TIGR01946">
    <property type="entry name" value="rnfD"/>
    <property type="match status" value="1"/>
</dbReference>
<evidence type="ECO:0000256" key="4">
    <source>
        <dbReference type="ARBA" id="ARBA00022643"/>
    </source>
</evidence>
<evidence type="ECO:0000256" key="1">
    <source>
        <dbReference type="ARBA" id="ARBA00022448"/>
    </source>
</evidence>
<comment type="similarity">
    <text evidence="10">Belongs to the NqrB/RnfD family.</text>
</comment>
<comment type="subunit">
    <text evidence="10">The complex is composed of six subunits: RnfA, RnfB, RnfC, RnfD, RnfE and RnfG.</text>
</comment>
<evidence type="ECO:0000256" key="6">
    <source>
        <dbReference type="ARBA" id="ARBA00022967"/>
    </source>
</evidence>
<dbReference type="InterPro" id="IPR011303">
    <property type="entry name" value="RnfD_bac"/>
</dbReference>
<sequence>MSQVHASPHALTSRTTSQIMGMVLLALTPATLAGFWQFGWGAFLFWCVCVFSCVFFEALCLRWAGKRALPVLWDGSAVLTGWLMAMSMPPWAPWWIGVLASACAIVLAKQVFGGLGCNLFNPAMVGRTLVLVSFPVQMTQWVSPQALAQGTDFAQAFSQIFLASGVPDAFTSASLLGHVKTELGRGVDMFDALRDFLPWASSINGARAGSLGETSALLILGGGLFLVAKRIIGLRIPIGFMLGLGVPALIANAVAPESFLPASTHILSGGAMLGAFFIATDYVTSPSAPAGQWAFALGCGLITWLIRTWGGYPEGVGFAVLIMNALTPLLDMWRPRIFGRSFTGKSLPARRVGSV</sequence>
<feature type="transmembrane region" description="Helical" evidence="10">
    <location>
        <begin position="234"/>
        <end position="254"/>
    </location>
</feature>
<proteinExistence type="inferred from homology"/>
<keyword evidence="3 10" id="KW-0285">Flavoprotein</keyword>
<reference evidence="12" key="1">
    <citation type="journal article" date="2019" name="Int. J. Syst. Evol. Microbiol.">
        <title>The Global Catalogue of Microorganisms (GCM) 10K type strain sequencing project: providing services to taxonomists for standard genome sequencing and annotation.</title>
        <authorList>
            <consortium name="The Broad Institute Genomics Platform"/>
            <consortium name="The Broad Institute Genome Sequencing Center for Infectious Disease"/>
            <person name="Wu L."/>
            <person name="Ma J."/>
        </authorList>
    </citation>
    <scope>NUCLEOTIDE SEQUENCE [LARGE SCALE GENOMIC DNA]</scope>
    <source>
        <strain evidence="12">JCM 18715</strain>
    </source>
</reference>
<dbReference type="Pfam" id="PF03116">
    <property type="entry name" value="NQR2_RnfD_RnfE"/>
    <property type="match status" value="1"/>
</dbReference>
<protein>
    <recommendedName>
        <fullName evidence="10">Ion-translocating oxidoreductase complex subunit D</fullName>
        <ecNumber evidence="10">7.-.-.-</ecNumber>
    </recommendedName>
    <alternativeName>
        <fullName evidence="10">Rnf electron transport complex subunit D</fullName>
    </alternativeName>
</protein>
<feature type="transmembrane region" description="Helical" evidence="10">
    <location>
        <begin position="43"/>
        <end position="64"/>
    </location>
</feature>
<dbReference type="PANTHER" id="PTHR30578">
    <property type="entry name" value="ELECTRON TRANSPORT COMPLEX PROTEIN RNFD"/>
    <property type="match status" value="1"/>
</dbReference>
<keyword evidence="10" id="KW-0997">Cell inner membrane</keyword>
<evidence type="ECO:0000313" key="11">
    <source>
        <dbReference type="EMBL" id="GAA5171746.1"/>
    </source>
</evidence>
<dbReference type="InterPro" id="IPR004338">
    <property type="entry name" value="NqrB/RnfD"/>
</dbReference>
<organism evidence="11 12">
    <name type="scientific">Viridibacterium curvum</name>
    <dbReference type="NCBI Taxonomy" id="1101404"/>
    <lineage>
        <taxon>Bacteria</taxon>
        <taxon>Pseudomonadati</taxon>
        <taxon>Pseudomonadota</taxon>
        <taxon>Betaproteobacteria</taxon>
        <taxon>Rhodocyclales</taxon>
        <taxon>Rhodocyclaceae</taxon>
        <taxon>Viridibacterium</taxon>
    </lineage>
</organism>
<comment type="cofactor">
    <cofactor evidence="10">
        <name>FMN</name>
        <dbReference type="ChEBI" id="CHEBI:58210"/>
    </cofactor>
</comment>
<keyword evidence="9 10" id="KW-0472">Membrane</keyword>
<feature type="modified residue" description="FMN phosphoryl threonine" evidence="10">
    <location>
        <position position="181"/>
    </location>
</feature>
<evidence type="ECO:0000256" key="8">
    <source>
        <dbReference type="ARBA" id="ARBA00022989"/>
    </source>
</evidence>
<evidence type="ECO:0000256" key="3">
    <source>
        <dbReference type="ARBA" id="ARBA00022630"/>
    </source>
</evidence>
<keyword evidence="12" id="KW-1185">Reference proteome</keyword>
<dbReference type="Proteomes" id="UP001500547">
    <property type="component" value="Unassembled WGS sequence"/>
</dbReference>
<evidence type="ECO:0000256" key="2">
    <source>
        <dbReference type="ARBA" id="ARBA00022553"/>
    </source>
</evidence>